<evidence type="ECO:0008006" key="3">
    <source>
        <dbReference type="Google" id="ProtNLM"/>
    </source>
</evidence>
<proteinExistence type="predicted"/>
<protein>
    <recommendedName>
        <fullName evidence="3">PepSY domain-containing protein</fullName>
    </recommendedName>
</protein>
<accession>A0A2Z3H8H3</accession>
<sequence>MTRHPERYIGFGFLLLVCSVVAPPVADHVRTRLQLPSGYGAEGDRQRAARIPALVRPAVEALAAGAEGNWLRERVEGGVWVYDLHVLKGGRESVIHLDSGGNVIAPAVAEPEPEVPAEAGE</sequence>
<evidence type="ECO:0000313" key="2">
    <source>
        <dbReference type="Proteomes" id="UP000245802"/>
    </source>
</evidence>
<organism evidence="1 2">
    <name type="scientific">Gemmata obscuriglobus</name>
    <dbReference type="NCBI Taxonomy" id="114"/>
    <lineage>
        <taxon>Bacteria</taxon>
        <taxon>Pseudomonadati</taxon>
        <taxon>Planctomycetota</taxon>
        <taxon>Planctomycetia</taxon>
        <taxon>Gemmatales</taxon>
        <taxon>Gemmataceae</taxon>
        <taxon>Gemmata</taxon>
    </lineage>
</organism>
<dbReference type="KEGG" id="gog:C1280_21430"/>
<gene>
    <name evidence="1" type="ORF">C1280_21430</name>
</gene>
<dbReference type="Proteomes" id="UP000245802">
    <property type="component" value="Chromosome"/>
</dbReference>
<dbReference type="RefSeq" id="WP_010049446.1">
    <property type="nucleotide sequence ID" value="NZ_CP025958.1"/>
</dbReference>
<evidence type="ECO:0000313" key="1">
    <source>
        <dbReference type="EMBL" id="AWM39295.1"/>
    </source>
</evidence>
<keyword evidence="2" id="KW-1185">Reference proteome</keyword>
<name>A0A2Z3H8H3_9BACT</name>
<dbReference type="EMBL" id="CP025958">
    <property type="protein sequence ID" value="AWM39295.1"/>
    <property type="molecule type" value="Genomic_DNA"/>
</dbReference>
<dbReference type="AlphaFoldDB" id="A0A2Z3H8H3"/>
<reference evidence="1 2" key="1">
    <citation type="submission" date="2018-01" db="EMBL/GenBank/DDBJ databases">
        <title>G. obscuriglobus.</title>
        <authorList>
            <person name="Franke J."/>
            <person name="Blomberg W."/>
            <person name="Selmecki A."/>
        </authorList>
    </citation>
    <scope>NUCLEOTIDE SEQUENCE [LARGE SCALE GENOMIC DNA]</scope>
    <source>
        <strain evidence="1 2">DSM 5831</strain>
    </source>
</reference>